<reference evidence="3 4" key="4">
    <citation type="journal article" date="2011" name="BMC Genomics">
        <title>RNA-Seq improves annotation of protein-coding genes in the cucumber genome.</title>
        <authorList>
            <person name="Li Z."/>
            <person name="Zhang Z."/>
            <person name="Yan P."/>
            <person name="Huang S."/>
            <person name="Fei Z."/>
            <person name="Lin K."/>
        </authorList>
    </citation>
    <scope>NUCLEOTIDE SEQUENCE [LARGE SCALE GENOMIC DNA]</scope>
    <source>
        <strain evidence="4">cv. 9930</strain>
    </source>
</reference>
<gene>
    <name evidence="3" type="ORF">Csa_1G015770</name>
</gene>
<dbReference type="Pfam" id="PF00646">
    <property type="entry name" value="F-box"/>
    <property type="match status" value="1"/>
</dbReference>
<dbReference type="SUPFAM" id="SSF81383">
    <property type="entry name" value="F-box domain"/>
    <property type="match status" value="1"/>
</dbReference>
<dbReference type="InterPro" id="IPR050796">
    <property type="entry name" value="SCF_F-box_component"/>
</dbReference>
<evidence type="ECO:0000259" key="1">
    <source>
        <dbReference type="Pfam" id="PF00646"/>
    </source>
</evidence>
<dbReference type="InterPro" id="IPR001810">
    <property type="entry name" value="F-box_dom"/>
</dbReference>
<dbReference type="EMBL" id="CM002922">
    <property type="protein sequence ID" value="KGN63785.1"/>
    <property type="molecule type" value="Genomic_DNA"/>
</dbReference>
<name>A0A0A0LPH0_CUCSA</name>
<dbReference type="Gramene" id="KGN63785">
    <property type="protein sequence ID" value="KGN63785"/>
    <property type="gene ID" value="Csa_1G015770"/>
</dbReference>
<evidence type="ECO:0000313" key="3">
    <source>
        <dbReference type="EMBL" id="KGN63785.1"/>
    </source>
</evidence>
<reference evidence="3 4" key="2">
    <citation type="journal article" date="2009" name="PLoS ONE">
        <title>An integrated genetic and cytogenetic map of the cucumber genome.</title>
        <authorList>
            <person name="Ren Y."/>
            <person name="Zhang Z."/>
            <person name="Liu J."/>
            <person name="Staub J.E."/>
            <person name="Han Y."/>
            <person name="Cheng Z."/>
            <person name="Li X."/>
            <person name="Lu J."/>
            <person name="Miao H."/>
            <person name="Kang H."/>
            <person name="Xie B."/>
            <person name="Gu X."/>
            <person name="Wang X."/>
            <person name="Du Y."/>
            <person name="Jin W."/>
            <person name="Huang S."/>
        </authorList>
    </citation>
    <scope>NUCLEOTIDE SEQUENCE [LARGE SCALE GENOMIC DNA]</scope>
    <source>
        <strain evidence="4">cv. 9930</strain>
    </source>
</reference>
<feature type="domain" description="F-box associated beta-propeller type 1" evidence="2">
    <location>
        <begin position="106"/>
        <end position="332"/>
    </location>
</feature>
<reference evidence="3 4" key="3">
    <citation type="journal article" date="2010" name="BMC Genomics">
        <title>Transcriptome sequencing and comparative analysis of cucumber flowers with different sex types.</title>
        <authorList>
            <person name="Guo S."/>
            <person name="Zheng Y."/>
            <person name="Joung J.G."/>
            <person name="Liu S."/>
            <person name="Zhang Z."/>
            <person name="Crasta O.R."/>
            <person name="Sobral B.W."/>
            <person name="Xu Y."/>
            <person name="Huang S."/>
            <person name="Fei Z."/>
        </authorList>
    </citation>
    <scope>NUCLEOTIDE SEQUENCE [LARGE SCALE GENOMIC DNA]</scope>
    <source>
        <strain evidence="4">cv. 9930</strain>
    </source>
</reference>
<evidence type="ECO:0000259" key="2">
    <source>
        <dbReference type="Pfam" id="PF07734"/>
    </source>
</evidence>
<dbReference type="PANTHER" id="PTHR31672">
    <property type="entry name" value="BNACNNG10540D PROTEIN"/>
    <property type="match status" value="1"/>
</dbReference>
<dbReference type="AlphaFoldDB" id="A0A0A0LPH0"/>
<accession>A0A0A0LPH0</accession>
<proteinExistence type="predicted"/>
<dbReference type="InterPro" id="IPR006527">
    <property type="entry name" value="F-box-assoc_dom_typ1"/>
</dbReference>
<dbReference type="InterPro" id="IPR017451">
    <property type="entry name" value="F-box-assoc_interact_dom"/>
</dbReference>
<dbReference type="Proteomes" id="UP000029981">
    <property type="component" value="Chromosome 1"/>
</dbReference>
<dbReference type="InterPro" id="IPR036047">
    <property type="entry name" value="F-box-like_dom_sf"/>
</dbReference>
<sequence length="401" mass="46832">MEKMEKMICESKKMIMDWGRLPTCIGTTIFSKLVISDLPICRLVCKTWNHTVLDYASAPQFQCLTGALLICTHDEAISIVDDSFKLKCNAKMQCMNFDSRKHLHANLDLELELMKSPSLLFDGNRSIHIINQCNGLLYIITVDYECHGMINHEIFNPMTNEFLQVPWTDEYRYDAIGFGCSTSTKQYKLFRVRTTLPNEAFRKRMEIDVLRFGNDNKWRSLPFFQPSSSHKFVCSAYLNGVIYWLGKLKRDRNKVVIYALDVETEKFESSTILEVGRINQEILNIYNFNKTIYATFITLVDATYKYPIQIWKMQGKNSWSIQEVLNNDTPNDHSRDLAIIKEAFEDREHMVNFRIFCFSNSIFGRMRKKIVSWYQEERSIWKIESLNFGSLSNILAGDSQD</sequence>
<protein>
    <recommendedName>
        <fullName evidence="5">F-box domain-containing protein</fullName>
    </recommendedName>
</protein>
<dbReference type="Pfam" id="PF07734">
    <property type="entry name" value="FBA_1"/>
    <property type="match status" value="1"/>
</dbReference>
<reference evidence="3 4" key="1">
    <citation type="journal article" date="2009" name="Nat. Genet.">
        <title>The genome of the cucumber, Cucumis sativus L.</title>
        <authorList>
            <person name="Huang S."/>
            <person name="Li R."/>
            <person name="Zhang Z."/>
            <person name="Li L."/>
            <person name="Gu X."/>
            <person name="Fan W."/>
            <person name="Lucas W.J."/>
            <person name="Wang X."/>
            <person name="Xie B."/>
            <person name="Ni P."/>
            <person name="Ren Y."/>
            <person name="Zhu H."/>
            <person name="Li J."/>
            <person name="Lin K."/>
            <person name="Jin W."/>
            <person name="Fei Z."/>
            <person name="Li G."/>
            <person name="Staub J."/>
            <person name="Kilian A."/>
            <person name="van der Vossen E.A."/>
            <person name="Wu Y."/>
            <person name="Guo J."/>
            <person name="He J."/>
            <person name="Jia Z."/>
            <person name="Ren Y."/>
            <person name="Tian G."/>
            <person name="Lu Y."/>
            <person name="Ruan J."/>
            <person name="Qian W."/>
            <person name="Wang M."/>
            <person name="Huang Q."/>
            <person name="Li B."/>
            <person name="Xuan Z."/>
            <person name="Cao J."/>
            <person name="Asan"/>
            <person name="Wu Z."/>
            <person name="Zhang J."/>
            <person name="Cai Q."/>
            <person name="Bai Y."/>
            <person name="Zhao B."/>
            <person name="Han Y."/>
            <person name="Li Y."/>
            <person name="Li X."/>
            <person name="Wang S."/>
            <person name="Shi Q."/>
            <person name="Liu S."/>
            <person name="Cho W.K."/>
            <person name="Kim J.Y."/>
            <person name="Xu Y."/>
            <person name="Heller-Uszynska K."/>
            <person name="Miao H."/>
            <person name="Cheng Z."/>
            <person name="Zhang S."/>
            <person name="Wu J."/>
            <person name="Yang Y."/>
            <person name="Kang H."/>
            <person name="Li M."/>
            <person name="Liang H."/>
            <person name="Ren X."/>
            <person name="Shi Z."/>
            <person name="Wen M."/>
            <person name="Jian M."/>
            <person name="Yang H."/>
            <person name="Zhang G."/>
            <person name="Yang Z."/>
            <person name="Chen R."/>
            <person name="Liu S."/>
            <person name="Li J."/>
            <person name="Ma L."/>
            <person name="Liu H."/>
            <person name="Zhou Y."/>
            <person name="Zhao J."/>
            <person name="Fang X."/>
            <person name="Li G."/>
            <person name="Fang L."/>
            <person name="Li Y."/>
            <person name="Liu D."/>
            <person name="Zheng H."/>
            <person name="Zhang Y."/>
            <person name="Qin N."/>
            <person name="Li Z."/>
            <person name="Yang G."/>
            <person name="Yang S."/>
            <person name="Bolund L."/>
            <person name="Kristiansen K."/>
            <person name="Zheng H."/>
            <person name="Li S."/>
            <person name="Zhang X."/>
            <person name="Yang H."/>
            <person name="Wang J."/>
            <person name="Sun R."/>
            <person name="Zhang B."/>
            <person name="Jiang S."/>
            <person name="Wang J."/>
            <person name="Du Y."/>
            <person name="Li S."/>
        </authorList>
    </citation>
    <scope>NUCLEOTIDE SEQUENCE [LARGE SCALE GENOMIC DNA]</scope>
    <source>
        <strain evidence="4">cv. 9930</strain>
    </source>
</reference>
<dbReference type="NCBIfam" id="TIGR01640">
    <property type="entry name" value="F_box_assoc_1"/>
    <property type="match status" value="1"/>
</dbReference>
<dbReference type="Gene3D" id="1.20.1280.50">
    <property type="match status" value="1"/>
</dbReference>
<evidence type="ECO:0000313" key="4">
    <source>
        <dbReference type="Proteomes" id="UP000029981"/>
    </source>
</evidence>
<keyword evidence="4" id="KW-1185">Reference proteome</keyword>
<organism evidence="3 4">
    <name type="scientific">Cucumis sativus</name>
    <name type="common">Cucumber</name>
    <dbReference type="NCBI Taxonomy" id="3659"/>
    <lineage>
        <taxon>Eukaryota</taxon>
        <taxon>Viridiplantae</taxon>
        <taxon>Streptophyta</taxon>
        <taxon>Embryophyta</taxon>
        <taxon>Tracheophyta</taxon>
        <taxon>Spermatophyta</taxon>
        <taxon>Magnoliopsida</taxon>
        <taxon>eudicotyledons</taxon>
        <taxon>Gunneridae</taxon>
        <taxon>Pentapetalae</taxon>
        <taxon>rosids</taxon>
        <taxon>fabids</taxon>
        <taxon>Cucurbitales</taxon>
        <taxon>Cucurbitaceae</taxon>
        <taxon>Benincaseae</taxon>
        <taxon>Cucumis</taxon>
    </lineage>
</organism>
<evidence type="ECO:0008006" key="5">
    <source>
        <dbReference type="Google" id="ProtNLM"/>
    </source>
</evidence>
<feature type="domain" description="F-box" evidence="1">
    <location>
        <begin position="18"/>
        <end position="53"/>
    </location>
</feature>